<evidence type="ECO:0000259" key="1">
    <source>
        <dbReference type="Pfam" id="PF14301"/>
    </source>
</evidence>
<protein>
    <recommendedName>
        <fullName evidence="1">DUF4376 domain-containing protein</fullName>
    </recommendedName>
</protein>
<dbReference type="Pfam" id="PF14301">
    <property type="entry name" value="DUF4376"/>
    <property type="match status" value="1"/>
</dbReference>
<name>A0ABW4ZWB7_9BACL</name>
<dbReference type="Proteomes" id="UP001597343">
    <property type="component" value="Unassembled WGS sequence"/>
</dbReference>
<accession>A0ABW4ZWB7</accession>
<organism evidence="2 3">
    <name type="scientific">Tumebacillus lipolyticus</name>
    <dbReference type="NCBI Taxonomy" id="1280370"/>
    <lineage>
        <taxon>Bacteria</taxon>
        <taxon>Bacillati</taxon>
        <taxon>Bacillota</taxon>
        <taxon>Bacilli</taxon>
        <taxon>Bacillales</taxon>
        <taxon>Alicyclobacillaceae</taxon>
        <taxon>Tumebacillus</taxon>
    </lineage>
</organism>
<evidence type="ECO:0000313" key="3">
    <source>
        <dbReference type="Proteomes" id="UP001597343"/>
    </source>
</evidence>
<keyword evidence="3" id="KW-1185">Reference proteome</keyword>
<sequence length="273" mass="30991">MVFLVVDFDTGTETEAKVGGWYNDYQHERVSESSRFAGAKCLALDSGSAEGFEVDNIPEEPTEEKYKSNVLFINLETKALEWKSVDRSLTETEKLYRRLEEELEKNKTPDQRYRELNPTATSLDQLKKAKIDQLNEACEAAILQGFTSATTGHFYAFGSNDQSNFTQQMLLLIADPSLTEVTWKTEDAGVIGHTREQFLAVCREAEQHKRAQIGWYWLLKEEVEAASTWQQVDATVWRTSVPNFVQGQVGEQVDGETEVGKISRFIAKLWGTK</sequence>
<comment type="caution">
    <text evidence="2">The sequence shown here is derived from an EMBL/GenBank/DDBJ whole genome shotgun (WGS) entry which is preliminary data.</text>
</comment>
<dbReference type="EMBL" id="JBHUIO010000005">
    <property type="protein sequence ID" value="MFD2170303.1"/>
    <property type="molecule type" value="Genomic_DNA"/>
</dbReference>
<evidence type="ECO:0000313" key="2">
    <source>
        <dbReference type="EMBL" id="MFD2170303.1"/>
    </source>
</evidence>
<dbReference type="InterPro" id="IPR025484">
    <property type="entry name" value="DUF4376"/>
</dbReference>
<dbReference type="RefSeq" id="WP_386046131.1">
    <property type="nucleotide sequence ID" value="NZ_JBHUIO010000005.1"/>
</dbReference>
<gene>
    <name evidence="2" type="ORF">ACFSOY_09860</name>
</gene>
<proteinExistence type="predicted"/>
<reference evidence="3" key="1">
    <citation type="journal article" date="2019" name="Int. J. Syst. Evol. Microbiol.">
        <title>The Global Catalogue of Microorganisms (GCM) 10K type strain sequencing project: providing services to taxonomists for standard genome sequencing and annotation.</title>
        <authorList>
            <consortium name="The Broad Institute Genomics Platform"/>
            <consortium name="The Broad Institute Genome Sequencing Center for Infectious Disease"/>
            <person name="Wu L."/>
            <person name="Ma J."/>
        </authorList>
    </citation>
    <scope>NUCLEOTIDE SEQUENCE [LARGE SCALE GENOMIC DNA]</scope>
    <source>
        <strain evidence="3">CGMCC 1.13574</strain>
    </source>
</reference>
<feature type="domain" description="DUF4376" evidence="1">
    <location>
        <begin position="125"/>
        <end position="235"/>
    </location>
</feature>